<organism evidence="1">
    <name type="scientific">marine metagenome</name>
    <dbReference type="NCBI Taxonomy" id="408172"/>
    <lineage>
        <taxon>unclassified sequences</taxon>
        <taxon>metagenomes</taxon>
        <taxon>ecological metagenomes</taxon>
    </lineage>
</organism>
<dbReference type="InterPro" id="IPR050484">
    <property type="entry name" value="Transf_Hexapept/Carb_Anhydrase"/>
</dbReference>
<feature type="non-terminal residue" evidence="1">
    <location>
        <position position="103"/>
    </location>
</feature>
<proteinExistence type="predicted"/>
<accession>A0A382QZX1</accession>
<reference evidence="1" key="1">
    <citation type="submission" date="2018-05" db="EMBL/GenBank/DDBJ databases">
        <authorList>
            <person name="Lanie J.A."/>
            <person name="Ng W.-L."/>
            <person name="Kazmierczak K.M."/>
            <person name="Andrzejewski T.M."/>
            <person name="Davidsen T.M."/>
            <person name="Wayne K.J."/>
            <person name="Tettelin H."/>
            <person name="Glass J.I."/>
            <person name="Rusch D."/>
            <person name="Podicherti R."/>
            <person name="Tsui H.-C.T."/>
            <person name="Winkler M.E."/>
        </authorList>
    </citation>
    <scope>NUCLEOTIDE SEQUENCE</scope>
</reference>
<dbReference type="AlphaFoldDB" id="A0A382QZX1"/>
<dbReference type="Gene3D" id="2.160.10.10">
    <property type="entry name" value="Hexapeptide repeat proteins"/>
    <property type="match status" value="1"/>
</dbReference>
<dbReference type="PANTHER" id="PTHR13061">
    <property type="entry name" value="DYNACTIN SUBUNIT P25"/>
    <property type="match status" value="1"/>
</dbReference>
<dbReference type="InterPro" id="IPR011004">
    <property type="entry name" value="Trimer_LpxA-like_sf"/>
</dbReference>
<dbReference type="PANTHER" id="PTHR13061:SF29">
    <property type="entry name" value="GAMMA CARBONIC ANHYDRASE-LIKE 1, MITOCHONDRIAL-RELATED"/>
    <property type="match status" value="1"/>
</dbReference>
<evidence type="ECO:0008006" key="2">
    <source>
        <dbReference type="Google" id="ProtNLM"/>
    </source>
</evidence>
<evidence type="ECO:0000313" key="1">
    <source>
        <dbReference type="EMBL" id="SVC91049.1"/>
    </source>
</evidence>
<gene>
    <name evidence="1" type="ORF">METZ01_LOCUS343903</name>
</gene>
<dbReference type="Pfam" id="PF00132">
    <property type="entry name" value="Hexapep"/>
    <property type="match status" value="1"/>
</dbReference>
<name>A0A382QZX1_9ZZZZ</name>
<protein>
    <recommendedName>
        <fullName evidence="2">Gamma carbonic anhydrase family protein</fullName>
    </recommendedName>
</protein>
<dbReference type="InterPro" id="IPR001451">
    <property type="entry name" value="Hexapep"/>
</dbReference>
<dbReference type="SUPFAM" id="SSF51161">
    <property type="entry name" value="Trimeric LpxA-like enzymes"/>
    <property type="match status" value="1"/>
</dbReference>
<dbReference type="EMBL" id="UINC01118133">
    <property type="protein sequence ID" value="SVC91049.1"/>
    <property type="molecule type" value="Genomic_DNA"/>
</dbReference>
<sequence>MALILPFDGKAPKIAKSVFLAPTAVIVGNVEICENASVWFGAVIRGDHPEHQIFIGAGTSVQENAVVHVGKSAPTLVGEHVTVGHGAKFESCSIGDRSIIGMN</sequence>